<protein>
    <recommendedName>
        <fullName evidence="3">HrpG</fullName>
    </recommendedName>
</protein>
<proteinExistence type="predicted"/>
<dbReference type="RefSeq" id="WP_003225083.1">
    <property type="nucleotide sequence ID" value="NZ_CM001561.1"/>
</dbReference>
<reference evidence="1 2" key="1">
    <citation type="submission" date="2012-08" db="EMBL/GenBank/DDBJ databases">
        <title>The genome of cave-isolated P. fluorescens strain R124 demonstrates phenotypic adaptation to the mineral environment.</title>
        <authorList>
            <person name="Barton M.D."/>
            <person name="Petronio M."/>
            <person name="Giarrizzo J.G."/>
            <person name="Bowling B.V."/>
            <person name="Barton H.A."/>
        </authorList>
    </citation>
    <scope>NUCLEOTIDE SEQUENCE [LARGE SCALE GENOMIC DNA]</scope>
    <source>
        <strain evidence="1 2">R124</strain>
    </source>
</reference>
<dbReference type="SUPFAM" id="SSF69635">
    <property type="entry name" value="Type III secretory system chaperone-like"/>
    <property type="match status" value="1"/>
</dbReference>
<dbReference type="Proteomes" id="UP000006045">
    <property type="component" value="Chromosome"/>
</dbReference>
<name>A0A7U9CTH3_PSEFL</name>
<dbReference type="NCBIfam" id="NF041550">
    <property type="entry name" value="CesT_sub"/>
    <property type="match status" value="1"/>
</dbReference>
<accession>A0A7U9CTH3</accession>
<evidence type="ECO:0000313" key="1">
    <source>
        <dbReference type="EMBL" id="EJZ58387.1"/>
    </source>
</evidence>
<dbReference type="EMBL" id="CM001561">
    <property type="protein sequence ID" value="EJZ58387.1"/>
    <property type="molecule type" value="Genomic_DNA"/>
</dbReference>
<dbReference type="OrthoDB" id="7006103at2"/>
<dbReference type="CDD" id="cd16364">
    <property type="entry name" value="T3SC_I-like"/>
    <property type="match status" value="1"/>
</dbReference>
<gene>
    <name evidence="1" type="ORF">I1A_002715</name>
</gene>
<evidence type="ECO:0008006" key="3">
    <source>
        <dbReference type="Google" id="ProtNLM"/>
    </source>
</evidence>
<sequence>MKSAELSVTVQRWLDSGEGELTLLIDQQSVRLQRRPAGVLCCAGLSVAWRGGDADLEAALRLSGPSLGRFSAALALDPQERRLCLVRYLPFDGVSPIIAALEALANQREVWEAMLAHTPAPVRPRHHALPLGHRYV</sequence>
<organism evidence="1 2">
    <name type="scientific">Pseudomonas fluorescens R124</name>
    <dbReference type="NCBI Taxonomy" id="743713"/>
    <lineage>
        <taxon>Bacteria</taxon>
        <taxon>Pseudomonadati</taxon>
        <taxon>Pseudomonadota</taxon>
        <taxon>Gammaproteobacteria</taxon>
        <taxon>Pseudomonadales</taxon>
        <taxon>Pseudomonadaceae</taxon>
        <taxon>Pseudomonas</taxon>
    </lineage>
</organism>
<dbReference type="AlphaFoldDB" id="A0A7U9CTH3"/>
<evidence type="ECO:0000313" key="2">
    <source>
        <dbReference type="Proteomes" id="UP000006045"/>
    </source>
</evidence>